<keyword evidence="1" id="KW-0812">Transmembrane</keyword>
<evidence type="ECO:0000256" key="1">
    <source>
        <dbReference type="SAM" id="Phobius"/>
    </source>
</evidence>
<keyword evidence="1" id="KW-0472">Membrane</keyword>
<keyword evidence="3" id="KW-1185">Reference proteome</keyword>
<name>A0A7W9AHK7_9SPHN</name>
<evidence type="ECO:0000313" key="3">
    <source>
        <dbReference type="Proteomes" id="UP000549617"/>
    </source>
</evidence>
<feature type="transmembrane region" description="Helical" evidence="1">
    <location>
        <begin position="7"/>
        <end position="26"/>
    </location>
</feature>
<gene>
    <name evidence="2" type="ORF">FHS49_001655</name>
</gene>
<sequence length="294" mass="32072">MNTREKFGITGAIIAVAILCTTIGLYGRSLLSPAETIANPPGMPDFCRVSVNDPRCSAAVQWKSADAAREAANWAWWQLWISAAGVVGLGITLWFNFRALRLAEHESNETKDALQIARENAAGAARAAQAASEGNQIAREAMQKQLRPYVYLEDLHVSITHLLSYDALADCGTVEIVIKNYGQSPAKDVSMVAQVILGGYWSDRPGVDLQSAARINFADIPSGAVRRQGGYSALDIKRAHQQLTDATASIFVEGQIRYTDAFGNTYWTNFQRALTGEDYHTGPSAITPHWNQAK</sequence>
<proteinExistence type="predicted"/>
<dbReference type="Proteomes" id="UP000549617">
    <property type="component" value="Unassembled WGS sequence"/>
</dbReference>
<accession>A0A7W9AHK7</accession>
<protein>
    <submittedName>
        <fullName evidence="2">Uncharacterized protein</fullName>
    </submittedName>
</protein>
<dbReference type="AlphaFoldDB" id="A0A7W9AHK7"/>
<keyword evidence="1" id="KW-1133">Transmembrane helix</keyword>
<evidence type="ECO:0000313" key="2">
    <source>
        <dbReference type="EMBL" id="MBB5685647.1"/>
    </source>
</evidence>
<comment type="caution">
    <text evidence="2">The sequence shown here is derived from an EMBL/GenBank/DDBJ whole genome shotgun (WGS) entry which is preliminary data.</text>
</comment>
<dbReference type="EMBL" id="JACIJC010000002">
    <property type="protein sequence ID" value="MBB5685647.1"/>
    <property type="molecule type" value="Genomic_DNA"/>
</dbReference>
<reference evidence="2 3" key="1">
    <citation type="submission" date="2020-08" db="EMBL/GenBank/DDBJ databases">
        <title>Genomic Encyclopedia of Type Strains, Phase IV (KMG-IV): sequencing the most valuable type-strain genomes for metagenomic binning, comparative biology and taxonomic classification.</title>
        <authorList>
            <person name="Goeker M."/>
        </authorList>
    </citation>
    <scope>NUCLEOTIDE SEQUENCE [LARGE SCALE GENOMIC DNA]</scope>
    <source>
        <strain evidence="2 3">DSM 25079</strain>
    </source>
</reference>
<feature type="transmembrane region" description="Helical" evidence="1">
    <location>
        <begin position="74"/>
        <end position="95"/>
    </location>
</feature>
<organism evidence="2 3">
    <name type="scientific">Sphingobium boeckii</name>
    <dbReference type="NCBI Taxonomy" id="1082345"/>
    <lineage>
        <taxon>Bacteria</taxon>
        <taxon>Pseudomonadati</taxon>
        <taxon>Pseudomonadota</taxon>
        <taxon>Alphaproteobacteria</taxon>
        <taxon>Sphingomonadales</taxon>
        <taxon>Sphingomonadaceae</taxon>
        <taxon>Sphingobium</taxon>
    </lineage>
</organism>